<evidence type="ECO:0000313" key="7">
    <source>
        <dbReference type="Proteomes" id="UP000000547"/>
    </source>
</evidence>
<comment type="cofactor">
    <cofactor evidence="1">
        <name>Mg(2+)</name>
        <dbReference type="ChEBI" id="CHEBI:18420"/>
    </cofactor>
</comment>
<dbReference type="InterPro" id="IPR043128">
    <property type="entry name" value="Rev_trsase/Diguanyl_cyclase"/>
</dbReference>
<feature type="domain" description="EAL" evidence="4">
    <location>
        <begin position="316"/>
        <end position="566"/>
    </location>
</feature>
<dbReference type="FunFam" id="3.30.70.270:FF:000001">
    <property type="entry name" value="Diguanylate cyclase domain protein"/>
    <property type="match status" value="1"/>
</dbReference>
<dbReference type="STRING" id="167879.CPS_3950"/>
<protein>
    <submittedName>
        <fullName evidence="6">Response regulator/GGDEF domain protein</fullName>
    </submittedName>
</protein>
<evidence type="ECO:0000256" key="2">
    <source>
        <dbReference type="PROSITE-ProRule" id="PRU00169"/>
    </source>
</evidence>
<dbReference type="Pfam" id="PF00072">
    <property type="entry name" value="Response_reg"/>
    <property type="match status" value="1"/>
</dbReference>
<dbReference type="SUPFAM" id="SSF52172">
    <property type="entry name" value="CheY-like"/>
    <property type="match status" value="1"/>
</dbReference>
<proteinExistence type="predicted"/>
<dbReference type="InterPro" id="IPR001633">
    <property type="entry name" value="EAL_dom"/>
</dbReference>
<dbReference type="NCBIfam" id="TIGR00254">
    <property type="entry name" value="GGDEF"/>
    <property type="match status" value="1"/>
</dbReference>
<evidence type="ECO:0000313" key="6">
    <source>
        <dbReference type="EMBL" id="AAZ28790.1"/>
    </source>
</evidence>
<dbReference type="AlphaFoldDB" id="Q47X62"/>
<dbReference type="InterPro" id="IPR011006">
    <property type="entry name" value="CheY-like_superfamily"/>
</dbReference>
<dbReference type="GO" id="GO:0000160">
    <property type="term" value="P:phosphorelay signal transduction system"/>
    <property type="evidence" value="ECO:0007669"/>
    <property type="project" value="InterPro"/>
</dbReference>
<dbReference type="PROSITE" id="PS50110">
    <property type="entry name" value="RESPONSE_REGULATORY"/>
    <property type="match status" value="1"/>
</dbReference>
<dbReference type="Gene3D" id="3.20.20.450">
    <property type="entry name" value="EAL domain"/>
    <property type="match status" value="1"/>
</dbReference>
<dbReference type="SMART" id="SM00052">
    <property type="entry name" value="EAL"/>
    <property type="match status" value="1"/>
</dbReference>
<dbReference type="Pfam" id="PF00563">
    <property type="entry name" value="EAL"/>
    <property type="match status" value="1"/>
</dbReference>
<accession>Q47X62</accession>
<dbReference type="GO" id="GO:0003824">
    <property type="term" value="F:catalytic activity"/>
    <property type="evidence" value="ECO:0007669"/>
    <property type="project" value="UniProtKB-ARBA"/>
</dbReference>
<dbReference type="PANTHER" id="PTHR44757:SF2">
    <property type="entry name" value="BIOFILM ARCHITECTURE MAINTENANCE PROTEIN MBAA"/>
    <property type="match status" value="1"/>
</dbReference>
<dbReference type="Gene3D" id="3.40.50.2300">
    <property type="match status" value="1"/>
</dbReference>
<dbReference type="SMART" id="SM00448">
    <property type="entry name" value="REC"/>
    <property type="match status" value="1"/>
</dbReference>
<dbReference type="SMART" id="SM00267">
    <property type="entry name" value="GGDEF"/>
    <property type="match status" value="1"/>
</dbReference>
<dbReference type="Gene3D" id="3.30.70.270">
    <property type="match status" value="1"/>
</dbReference>
<evidence type="ECO:0000259" key="3">
    <source>
        <dbReference type="PROSITE" id="PS50110"/>
    </source>
</evidence>
<dbReference type="InterPro" id="IPR035919">
    <property type="entry name" value="EAL_sf"/>
</dbReference>
<evidence type="ECO:0000259" key="4">
    <source>
        <dbReference type="PROSITE" id="PS50883"/>
    </source>
</evidence>
<feature type="domain" description="Response regulatory" evidence="3">
    <location>
        <begin position="5"/>
        <end position="123"/>
    </location>
</feature>
<dbReference type="SUPFAM" id="SSF141868">
    <property type="entry name" value="EAL domain-like"/>
    <property type="match status" value="1"/>
</dbReference>
<keyword evidence="2" id="KW-0597">Phosphoprotein</keyword>
<dbReference type="EMBL" id="CP000083">
    <property type="protein sequence ID" value="AAZ28790.1"/>
    <property type="molecule type" value="Genomic_DNA"/>
</dbReference>
<dbReference type="CDD" id="cd01949">
    <property type="entry name" value="GGDEF"/>
    <property type="match status" value="1"/>
</dbReference>
<name>Q47X62_COLP3</name>
<feature type="domain" description="GGDEF" evidence="5">
    <location>
        <begin position="174"/>
        <end position="307"/>
    </location>
</feature>
<dbReference type="InterPro" id="IPR052155">
    <property type="entry name" value="Biofilm_reg_signaling"/>
</dbReference>
<organism evidence="6 7">
    <name type="scientific">Colwellia psychrerythraea (strain 34H / ATCC BAA-681)</name>
    <name type="common">Vibrio psychroerythus</name>
    <dbReference type="NCBI Taxonomy" id="167879"/>
    <lineage>
        <taxon>Bacteria</taxon>
        <taxon>Pseudomonadati</taxon>
        <taxon>Pseudomonadota</taxon>
        <taxon>Gammaproteobacteria</taxon>
        <taxon>Alteromonadales</taxon>
        <taxon>Colwelliaceae</taxon>
        <taxon>Colwellia</taxon>
    </lineage>
</organism>
<dbReference type="CDD" id="cd01948">
    <property type="entry name" value="EAL"/>
    <property type="match status" value="1"/>
</dbReference>
<dbReference type="PROSITE" id="PS50883">
    <property type="entry name" value="EAL"/>
    <property type="match status" value="1"/>
</dbReference>
<dbReference type="PANTHER" id="PTHR44757">
    <property type="entry name" value="DIGUANYLATE CYCLASE DGCP"/>
    <property type="match status" value="1"/>
</dbReference>
<dbReference type="InterPro" id="IPR029787">
    <property type="entry name" value="Nucleotide_cyclase"/>
</dbReference>
<feature type="modified residue" description="4-aspartylphosphate" evidence="2">
    <location>
        <position position="56"/>
    </location>
</feature>
<dbReference type="KEGG" id="cps:CPS_3950"/>
<dbReference type="PROSITE" id="PS50887">
    <property type="entry name" value="GGDEF"/>
    <property type="match status" value="1"/>
</dbReference>
<dbReference type="HOGENOM" id="CLU_000445_70_50_6"/>
<dbReference type="Pfam" id="PF00990">
    <property type="entry name" value="GGDEF"/>
    <property type="match status" value="1"/>
</dbReference>
<dbReference type="CDD" id="cd00156">
    <property type="entry name" value="REC"/>
    <property type="match status" value="1"/>
</dbReference>
<dbReference type="Proteomes" id="UP000000547">
    <property type="component" value="Chromosome"/>
</dbReference>
<dbReference type="SUPFAM" id="SSF55073">
    <property type="entry name" value="Nucleotide cyclase"/>
    <property type="match status" value="1"/>
</dbReference>
<dbReference type="InterPro" id="IPR001789">
    <property type="entry name" value="Sig_transdc_resp-reg_receiver"/>
</dbReference>
<reference evidence="6" key="1">
    <citation type="journal article" date="2005" name="Proc. Natl. Acad. Sci. U.S.A.">
        <title>The psychrophilic lifestyle as revealed by the genome sequence of Colwellia psychrerythraea 34H through genomic and proteomic analyses.</title>
        <authorList>
            <person name="Methe B.A."/>
            <person name="Nelson K.E."/>
            <person name="Deming J.W."/>
            <person name="Momen B."/>
            <person name="Melamud E."/>
            <person name="Zhang X."/>
            <person name="Moult J."/>
            <person name="Madupu R."/>
            <person name="Nelson W.C."/>
            <person name="Dodson R.J."/>
            <person name="Brinkac L.M."/>
            <person name="Daugherty S.C."/>
            <person name="Durkin A.S."/>
            <person name="DeBoy R.T."/>
            <person name="Kolonay J.F."/>
            <person name="Sullivan S.A."/>
            <person name="Zhou L."/>
            <person name="Davidsen T.M."/>
            <person name="Wu M."/>
            <person name="Huston A.L."/>
            <person name="Lewis M."/>
            <person name="Weaver B."/>
            <person name="Weidman J.F."/>
            <person name="Khouri H."/>
            <person name="Utterback T.R."/>
            <person name="Feldblyum T.V."/>
            <person name="Fraser C.M."/>
        </authorList>
    </citation>
    <scope>NUCLEOTIDE SEQUENCE [LARGE SCALE GENOMIC DNA]</scope>
    <source>
        <strain evidence="6">34H</strain>
    </source>
</reference>
<gene>
    <name evidence="6" type="ordered locus">CPS_3950</name>
</gene>
<dbReference type="InterPro" id="IPR000160">
    <property type="entry name" value="GGDEF_dom"/>
</dbReference>
<sequence length="566" mass="64369">MQHMKVLIVDDDIVDRELIKRTLKRSDISCNITEVESVDDALKNLQDSSFDAILLDYNLPQRNGIELLLEIKGDPNRHDTAVIMMSTSKEDELALNCINAGAQDFLVKTEINVFRLQRAIVNAQARSDLEKRLYQSYQRTKELAEHDSLTGLANRYYFDESLVKDIKSNQREKKILALLLIDLDNFKYVNDNFGHDIGDKLLIEVVKRISNCLRGNELFARLGGDEFAITLTRLPSINGASIVSQRIINALREPFQIDNHWIQSGASIGISTCPWDSSNTKELFKFADIAMYRAKNKGRNQFSFFEEEMQNEFLEQFKIETQLRSAIMNDDFYLHYQPVIDAKSKTITGVEALIRWNIDGDMISPDKFIPIAEKSRLIIDIGKWVIQQAIKQLSLWNKNRSSPLTMAINFSSVQLADEYLFDFIRDCLSQHNVAAHLIEVELTETALIIEPEKTVKIIQGISDLGCKVSLDDFGTGFSSLSHLHSFPINIVKIDRTLMPNASSSEKVKQLLSGLVLMIKSLDLQIVAEGVETESDLNLCVKLGIGKIQGFYFDKPLSPFDLERKYL</sequence>
<evidence type="ECO:0000259" key="5">
    <source>
        <dbReference type="PROSITE" id="PS50887"/>
    </source>
</evidence>
<evidence type="ECO:0000256" key="1">
    <source>
        <dbReference type="ARBA" id="ARBA00001946"/>
    </source>
</evidence>